<evidence type="ECO:0000256" key="2">
    <source>
        <dbReference type="SAM" id="SignalP"/>
    </source>
</evidence>
<keyword evidence="2" id="KW-0732">Signal</keyword>
<feature type="compositionally biased region" description="Polar residues" evidence="1">
    <location>
        <begin position="228"/>
        <end position="244"/>
    </location>
</feature>
<feature type="signal peptide" evidence="2">
    <location>
        <begin position="1"/>
        <end position="22"/>
    </location>
</feature>
<feature type="compositionally biased region" description="Polar residues" evidence="1">
    <location>
        <begin position="251"/>
        <end position="266"/>
    </location>
</feature>
<comment type="caution">
    <text evidence="3">The sequence shown here is derived from an EMBL/GenBank/DDBJ whole genome shotgun (WGS) entry which is preliminary data.</text>
</comment>
<protein>
    <submittedName>
        <fullName evidence="3">Uncharacterized protein</fullName>
    </submittedName>
</protein>
<feature type="region of interest" description="Disordered" evidence="1">
    <location>
        <begin position="28"/>
        <end position="82"/>
    </location>
</feature>
<feature type="compositionally biased region" description="Low complexity" evidence="1">
    <location>
        <begin position="38"/>
        <end position="52"/>
    </location>
</feature>
<reference evidence="3" key="1">
    <citation type="submission" date="2021-11" db="EMBL/GenBank/DDBJ databases">
        <title>Description of Mycoplasma bradburyaesp. nov.from sea birds: a tribute to a great mycoplasmologist.</title>
        <authorList>
            <person name="Ramirez A.S."/>
            <person name="Poveda C."/>
            <person name="Suarez-Perez A."/>
            <person name="Rosales R.S."/>
            <person name="Dijkman R."/>
            <person name="Feberwee A."/>
            <person name="Spergser J."/>
            <person name="Szostak M.P."/>
            <person name="Ressel L."/>
            <person name="Calabuig P."/>
            <person name="Catania S."/>
            <person name="Gobbo F."/>
            <person name="Timofte D."/>
            <person name="Poveda J.B."/>
        </authorList>
    </citation>
    <scope>NUCLEOTIDE SEQUENCE</scope>
    <source>
        <strain evidence="3">T264</strain>
    </source>
</reference>
<evidence type="ECO:0000313" key="3">
    <source>
        <dbReference type="EMBL" id="MDC4183140.1"/>
    </source>
</evidence>
<name>A0AAW6HQA9_9MOLU</name>
<gene>
    <name evidence="3" type="ORF">LNO71_00575</name>
</gene>
<feature type="compositionally biased region" description="Gly residues" evidence="1">
    <location>
        <begin position="53"/>
        <end position="67"/>
    </location>
</feature>
<accession>A0AAW6HQA9</accession>
<evidence type="ECO:0000256" key="1">
    <source>
        <dbReference type="SAM" id="MobiDB-lite"/>
    </source>
</evidence>
<sequence>MKRKNILKFISLLGVGSFVALSATSCKTEKVVKPAKPTDPNNGGNTTTTPPSTGGGTSTTNPGGGSDGSNNMSPSEPTNSKKAVEAYVSRLTADSFKLVDSMNKELVKEETKVDQIQPTNIKLKDESDPAIQGWTLGVELVSNSDSSNPGNGTLKFKVKFSKESVEVTSNEITISGFKTLQTAVAKVLLKEMTIKDSNGQDVKKNLLDLGSAGFKTLVDLNKQGVVGTSTGATGEASAQPTTRASLVEMSGTPQAQPQPEVTQDQTSGLNNEFKTLIHGDSSEYKTKLDKIKESYPDFNPDNLYLSGKAKLVNLWKANEGWHGNYYLTSKDDIDNKLSIRYKGKDWSIDLTDGLFIQDLLPDSVNVFVSKIDNQTFTIEEQNNLEAYKNQINAEKSYNGAEKTNNNKYSFDESKGILTVNPDKIYNNDMQMPVVVNPIKIPYTIPNNTEKILFKVKYSFDGIGFYNGDIFGTKLLFKKIHKWDFDNDNNAAIKSQKVASIWLGTNYIPRKTTAEIDIQAVKSKNSDFNTWPNWDEYFSKGNQNDKGFENVIQGSENSINGNGVSQLIMKSGDKTYAPGGGVNAQTDSKYNLNNNKATNFIVFSRVSYIKNNQNDDQKWGYLWSNSITLLHVDAPVTAS</sequence>
<proteinExistence type="predicted"/>
<dbReference type="EMBL" id="JAJHZP010000006">
    <property type="protein sequence ID" value="MDC4183140.1"/>
    <property type="molecule type" value="Genomic_DNA"/>
</dbReference>
<organism evidence="3 4">
    <name type="scientific">Mycoplasma bradburyae</name>
    <dbReference type="NCBI Taxonomy" id="2963128"/>
    <lineage>
        <taxon>Bacteria</taxon>
        <taxon>Bacillati</taxon>
        <taxon>Mycoplasmatota</taxon>
        <taxon>Mollicutes</taxon>
        <taxon>Mycoplasmataceae</taxon>
        <taxon>Mycoplasma</taxon>
    </lineage>
</organism>
<feature type="region of interest" description="Disordered" evidence="1">
    <location>
        <begin position="228"/>
        <end position="266"/>
    </location>
</feature>
<dbReference type="RefSeq" id="WP_272403890.1">
    <property type="nucleotide sequence ID" value="NZ_JAJHZP010000006.1"/>
</dbReference>
<dbReference type="AlphaFoldDB" id="A0AAW6HQA9"/>
<feature type="chain" id="PRO_5043566165" evidence="2">
    <location>
        <begin position="23"/>
        <end position="638"/>
    </location>
</feature>
<evidence type="ECO:0000313" key="4">
    <source>
        <dbReference type="Proteomes" id="UP001216384"/>
    </source>
</evidence>
<dbReference type="PROSITE" id="PS51257">
    <property type="entry name" value="PROKAR_LIPOPROTEIN"/>
    <property type="match status" value="1"/>
</dbReference>
<dbReference type="Proteomes" id="UP001216384">
    <property type="component" value="Unassembled WGS sequence"/>
</dbReference>